<organism evidence="1 2">
    <name type="scientific">Nonomuraea polychroma</name>
    <dbReference type="NCBI Taxonomy" id="46176"/>
    <lineage>
        <taxon>Bacteria</taxon>
        <taxon>Bacillati</taxon>
        <taxon>Actinomycetota</taxon>
        <taxon>Actinomycetes</taxon>
        <taxon>Streptosporangiales</taxon>
        <taxon>Streptosporangiaceae</taxon>
        <taxon>Nonomuraea</taxon>
    </lineage>
</organism>
<dbReference type="EMBL" id="SAUN01000001">
    <property type="protein sequence ID" value="RVX40617.1"/>
    <property type="molecule type" value="Genomic_DNA"/>
</dbReference>
<comment type="caution">
    <text evidence="1">The sequence shown here is derived from an EMBL/GenBank/DDBJ whole genome shotgun (WGS) entry which is preliminary data.</text>
</comment>
<gene>
    <name evidence="1" type="ORF">EDD27_3033</name>
</gene>
<keyword evidence="2" id="KW-1185">Reference proteome</keyword>
<accession>A0A438M4V8</accession>
<dbReference type="AlphaFoldDB" id="A0A438M4V8"/>
<reference evidence="1 2" key="1">
    <citation type="submission" date="2019-01" db="EMBL/GenBank/DDBJ databases">
        <title>Sequencing the genomes of 1000 actinobacteria strains.</title>
        <authorList>
            <person name="Klenk H.-P."/>
        </authorList>
    </citation>
    <scope>NUCLEOTIDE SEQUENCE [LARGE SCALE GENOMIC DNA]</scope>
    <source>
        <strain evidence="1 2">DSM 43925</strain>
    </source>
</reference>
<dbReference type="Proteomes" id="UP000284824">
    <property type="component" value="Unassembled WGS sequence"/>
</dbReference>
<evidence type="ECO:0000313" key="1">
    <source>
        <dbReference type="EMBL" id="RVX40617.1"/>
    </source>
</evidence>
<protein>
    <submittedName>
        <fullName evidence="1">Uncharacterized protein</fullName>
    </submittedName>
</protein>
<proteinExistence type="predicted"/>
<name>A0A438M4V8_9ACTN</name>
<sequence length="208" mass="23319">MLETTGSVDWFSFSDQDEMRFAKQNRHMASLWFRVPEEPAAVSSISGWLDVPVVAGLLACSRDEPFHLASTAGRWCAPGGRVLIGIDTLAASVPSALSRRLRVGMGFDLLLSDDRLVGWLLEEPERYLQGLWEPSPNESPSDAWLGDALEEYLDLVSFPNIEKIQEGESTMYESLNALRNRLAANEGAFKRRAALRKRLDELITDWYG</sequence>
<evidence type="ECO:0000313" key="2">
    <source>
        <dbReference type="Proteomes" id="UP000284824"/>
    </source>
</evidence>